<feature type="signal peptide" evidence="1">
    <location>
        <begin position="1"/>
        <end position="17"/>
    </location>
</feature>
<dbReference type="RefSeq" id="WP_187593511.1">
    <property type="nucleotide sequence ID" value="NZ_CP060723.1"/>
</dbReference>
<dbReference type="KEGG" id="proe:H9L23_02475"/>
<dbReference type="EMBL" id="CP060723">
    <property type="protein sequence ID" value="QNN42991.1"/>
    <property type="molecule type" value="Genomic_DNA"/>
</dbReference>
<evidence type="ECO:0000313" key="2">
    <source>
        <dbReference type="EMBL" id="QNN42991.1"/>
    </source>
</evidence>
<reference evidence="2 3" key="1">
    <citation type="submission" date="2020-08" db="EMBL/GenBank/DDBJ databases">
        <title>Genome sequence of Pedobacter roseus KACC 11594T.</title>
        <authorList>
            <person name="Hyun D.-W."/>
            <person name="Bae J.-W."/>
        </authorList>
    </citation>
    <scope>NUCLEOTIDE SEQUENCE [LARGE SCALE GENOMIC DNA]</scope>
    <source>
        <strain evidence="2 3">KACC 11594</strain>
    </source>
</reference>
<organism evidence="2 3">
    <name type="scientific">Pedobacter roseus</name>
    <dbReference type="NCBI Taxonomy" id="336820"/>
    <lineage>
        <taxon>Bacteria</taxon>
        <taxon>Pseudomonadati</taxon>
        <taxon>Bacteroidota</taxon>
        <taxon>Sphingobacteriia</taxon>
        <taxon>Sphingobacteriales</taxon>
        <taxon>Sphingobacteriaceae</taxon>
        <taxon>Pedobacter</taxon>
    </lineage>
</organism>
<feature type="chain" id="PRO_5028979051" description="TerB family tellurite resistance protein" evidence="1">
    <location>
        <begin position="18"/>
        <end position="220"/>
    </location>
</feature>
<protein>
    <recommendedName>
        <fullName evidence="4">TerB family tellurite resistance protein</fullName>
    </recommendedName>
</protein>
<accession>A0A7G9QI16</accession>
<dbReference type="AlphaFoldDB" id="A0A7G9QI16"/>
<proteinExistence type="predicted"/>
<keyword evidence="1" id="KW-0732">Signal</keyword>
<evidence type="ECO:0000313" key="3">
    <source>
        <dbReference type="Proteomes" id="UP000515806"/>
    </source>
</evidence>
<name>A0A7G9QI16_9SPHI</name>
<dbReference type="Proteomes" id="UP000515806">
    <property type="component" value="Chromosome"/>
</dbReference>
<evidence type="ECO:0000256" key="1">
    <source>
        <dbReference type="SAM" id="SignalP"/>
    </source>
</evidence>
<evidence type="ECO:0008006" key="4">
    <source>
        <dbReference type="Google" id="ProtNLM"/>
    </source>
</evidence>
<keyword evidence="3" id="KW-1185">Reference proteome</keyword>
<sequence>MKIWLILLLLTAQAASAQRIIIDRGHLKAVLENNAARLTAEQGYQRGLNETLSSLKGIQVNLSAVIFTEQLIYNSLAQVDQGLKSALAVRQIGSLTMEIISAGRQVLSQAASSPHLLLFAEQTCRQMAGRGTRLAGEVSDLVLKEGENVLMDFGKRDALLKKISLELKTIRALLYSIQKCMYWAAHRGLLRSVNPFSSFVNTDKRMVENLLLNYKMITKK</sequence>
<gene>
    <name evidence="2" type="ORF">H9L23_02475</name>
</gene>